<dbReference type="NCBIfam" id="NF045517">
    <property type="entry name" value="halo_surf_dom"/>
    <property type="match status" value="1"/>
</dbReference>
<feature type="domain" description="CARDB" evidence="3">
    <location>
        <begin position="590"/>
        <end position="669"/>
    </location>
</feature>
<evidence type="ECO:0000256" key="2">
    <source>
        <dbReference type="SAM" id="MobiDB-lite"/>
    </source>
</evidence>
<comment type="caution">
    <text evidence="5">The sequence shown here is derived from an EMBL/GenBank/DDBJ whole genome shotgun (WGS) entry which is preliminary data.</text>
</comment>
<feature type="compositionally biased region" description="Polar residues" evidence="2">
    <location>
        <begin position="649"/>
        <end position="660"/>
    </location>
</feature>
<dbReference type="EMBL" id="AOIQ01000021">
    <property type="protein sequence ID" value="ELZ08389.1"/>
    <property type="molecule type" value="Genomic_DNA"/>
</dbReference>
<dbReference type="InterPro" id="IPR011635">
    <property type="entry name" value="CARDB"/>
</dbReference>
<dbReference type="PATRIC" id="fig|1227490.4.peg.2769"/>
<dbReference type="Pfam" id="PF07705">
    <property type="entry name" value="CARDB"/>
    <property type="match status" value="1"/>
</dbReference>
<evidence type="ECO:0000259" key="4">
    <source>
        <dbReference type="Pfam" id="PF18204"/>
    </source>
</evidence>
<dbReference type="NCBIfam" id="TIGR04126">
    <property type="entry name" value="PGF_CTERM"/>
    <property type="match status" value="1"/>
</dbReference>
<dbReference type="InterPro" id="IPR013783">
    <property type="entry name" value="Ig-like_fold"/>
</dbReference>
<dbReference type="STRING" id="1227490.C479_13658"/>
<keyword evidence="1" id="KW-0732">Signal</keyword>
<evidence type="ECO:0000256" key="1">
    <source>
        <dbReference type="ARBA" id="ARBA00022729"/>
    </source>
</evidence>
<gene>
    <name evidence="5" type="ORF">C479_13658</name>
</gene>
<feature type="region of interest" description="Disordered" evidence="2">
    <location>
        <begin position="643"/>
        <end position="721"/>
    </location>
</feature>
<proteinExistence type="predicted"/>
<sequence length="743" mass="77292">MGAAFAAPAAADSPDDVNLNGNSFWEGEEVTFNAIEGSSLSGDKVIVTADNGDGSVVKELPVNNGNATLDTGAIGTGTFEVADGSNTTSITVSDQDLTLEPEFDSVSQGDSLEISVDSARTGYNLTLTADGLSTSDLANALGAEASDEDDYVLIQDVSSTDSITIDSSSLNQEEYNVSAGVEDTDAEDSFSFEVTEQSDTNIEFGNDGTATGVLGDHNTITVNTDDASSVNLSVTWTPDNEEITIFNGTVTANSNSDQVKIPVNTHELLKGATQDELIGEESGGSFALDYAMNASADYDSSPAEVWSMTSSFDMELTQGGSNEDRGLFRVTDRSTESLSTYAISQDAYDEISGGNNIAAVAEHGTATDGTIAEGDVLVTVVEGTGFFGYAENLSENGVELGITHTNPGFGGDEVTLDQLNNGLVTNESAGQMAAFYQIPEDNESNEFNVTFDVYSEDDVDEGEAFNPYTDTTESFSESFTVEEPTLSFDSDKYEVAPEEGQEITGTTNIAPGNEIRVEAGAYGDNGFVEDGTGVVQDDGSWAAAIDFSGEVQDTEFDLEATNRAYDDYADDGKLVDEAEGVIGEDVGATPSLSISTDVPSEVAVDEDATLTVTVENKADSGTAAGNISITVDGEEVTSEELELEAGGSQEFTADFDTSSAGDIEYSVTTTGDDGDQDDSTSGTLTVAEEDPGTGDESEGSGDDDEGDDEGGDSDDGEGSPGFGVAVALVALLSAAMLALRRQD</sequence>
<dbReference type="Pfam" id="PF18204">
    <property type="entry name" value="PGF-CTERM"/>
    <property type="match status" value="1"/>
</dbReference>
<dbReference type="GO" id="GO:0005886">
    <property type="term" value="C:plasma membrane"/>
    <property type="evidence" value="ECO:0007669"/>
    <property type="project" value="UniProtKB-SubCell"/>
</dbReference>
<dbReference type="GO" id="GO:0030115">
    <property type="term" value="C:S-layer"/>
    <property type="evidence" value="ECO:0007669"/>
    <property type="project" value="UniProtKB-SubCell"/>
</dbReference>
<feature type="domain" description="PGF-CTERM archaeal protein-sorting signal" evidence="4">
    <location>
        <begin position="720"/>
        <end position="741"/>
    </location>
</feature>
<protein>
    <submittedName>
        <fullName evidence="5">Uncharacterized protein</fullName>
    </submittedName>
</protein>
<feature type="compositionally biased region" description="Acidic residues" evidence="2">
    <location>
        <begin position="687"/>
        <end position="717"/>
    </location>
</feature>
<accession>M0BFF1</accession>
<keyword evidence="6" id="KW-1185">Reference proteome</keyword>
<dbReference type="InterPro" id="IPR026371">
    <property type="entry name" value="PGF_CTERM"/>
</dbReference>
<organism evidence="5 6">
    <name type="scientific">Halovivax asiaticus JCM 14624</name>
    <dbReference type="NCBI Taxonomy" id="1227490"/>
    <lineage>
        <taxon>Archaea</taxon>
        <taxon>Methanobacteriati</taxon>
        <taxon>Methanobacteriota</taxon>
        <taxon>Stenosarchaea group</taxon>
        <taxon>Halobacteria</taxon>
        <taxon>Halobacteriales</taxon>
        <taxon>Natrialbaceae</taxon>
        <taxon>Halovivax</taxon>
    </lineage>
</organism>
<evidence type="ECO:0000313" key="5">
    <source>
        <dbReference type="EMBL" id="ELZ08389.1"/>
    </source>
</evidence>
<evidence type="ECO:0000313" key="6">
    <source>
        <dbReference type="Proteomes" id="UP000011560"/>
    </source>
</evidence>
<name>M0BFF1_9EURY</name>
<evidence type="ECO:0000259" key="3">
    <source>
        <dbReference type="Pfam" id="PF07705"/>
    </source>
</evidence>
<dbReference type="Proteomes" id="UP000011560">
    <property type="component" value="Unassembled WGS sequence"/>
</dbReference>
<dbReference type="AlphaFoldDB" id="M0BFF1"/>
<reference evidence="5 6" key="1">
    <citation type="journal article" date="2014" name="PLoS Genet.">
        <title>Phylogenetically driven sequencing of extremely halophilic archaea reveals strategies for static and dynamic osmo-response.</title>
        <authorList>
            <person name="Becker E.A."/>
            <person name="Seitzer P.M."/>
            <person name="Tritt A."/>
            <person name="Larsen D."/>
            <person name="Krusor M."/>
            <person name="Yao A.I."/>
            <person name="Wu D."/>
            <person name="Madern D."/>
            <person name="Eisen J.A."/>
            <person name="Darling A.E."/>
            <person name="Facciotti M.T."/>
        </authorList>
    </citation>
    <scope>NUCLEOTIDE SEQUENCE [LARGE SCALE GENOMIC DNA]</scope>
    <source>
        <strain evidence="5 6">JCM 14624</strain>
    </source>
</reference>
<dbReference type="Gene3D" id="2.60.40.10">
    <property type="entry name" value="Immunoglobulins"/>
    <property type="match status" value="1"/>
</dbReference>